<reference evidence="1 2" key="1">
    <citation type="submission" date="2020-08" db="EMBL/GenBank/DDBJ databases">
        <title>Genomic Encyclopedia of Type Strains, Phase III (KMG-III): the genomes of soil and plant-associated and newly described type strains.</title>
        <authorList>
            <person name="Whitman W."/>
        </authorList>
    </citation>
    <scope>NUCLEOTIDE SEQUENCE [LARGE SCALE GENOMIC DNA]</scope>
    <source>
        <strain evidence="1 2">CECT 8799</strain>
    </source>
</reference>
<gene>
    <name evidence="1" type="ORF">FHS09_003196</name>
</gene>
<keyword evidence="2" id="KW-1185">Reference proteome</keyword>
<dbReference type="Proteomes" id="UP000535937">
    <property type="component" value="Unassembled WGS sequence"/>
</dbReference>
<sequence length="367" mass="39611">MALWKQALAKLRGAADSVRPLEPGADSESDAVEDAVTELVTEDAENIDDVADATGSSSDQPAVADGEALARELRAGIQVSLGELESCAAGWRYRGHPVMVFGAEAPELTEPERRRDFFSQVHLFPCCGVLENEERSVWVATDLVSLNEAQLQGPFNFCRTCLDASAGRGSAPTEFDFPAHVRSHGDSYFAASPCHWKPGTNALPLQAPAAEAEGSCPNCGCASEEPGWQLSAGDVEQLALPEGICLLCAERQVDGCLHLGETVLLEAAWARYHYLVAQAAQAPAPSWKLTEAILPMAWQPLLRSLQQMLPPPELFYPIEEDVPPTVLAWPALSRGIVVDEALALEGVPGWSLWSRAQIESELGFKLR</sequence>
<evidence type="ECO:0000313" key="2">
    <source>
        <dbReference type="Proteomes" id="UP000535937"/>
    </source>
</evidence>
<name>A0A7W4ZA99_9GAMM</name>
<proteinExistence type="predicted"/>
<dbReference type="RefSeq" id="WP_183461584.1">
    <property type="nucleotide sequence ID" value="NZ_JACHWZ010000015.1"/>
</dbReference>
<comment type="caution">
    <text evidence="1">The sequence shown here is derived from an EMBL/GenBank/DDBJ whole genome shotgun (WGS) entry which is preliminary data.</text>
</comment>
<dbReference type="EMBL" id="JACHWZ010000015">
    <property type="protein sequence ID" value="MBB3062351.1"/>
    <property type="molecule type" value="Genomic_DNA"/>
</dbReference>
<protein>
    <submittedName>
        <fullName evidence="1">Uncharacterized protein</fullName>
    </submittedName>
</protein>
<dbReference type="AlphaFoldDB" id="A0A7W4ZA99"/>
<evidence type="ECO:0000313" key="1">
    <source>
        <dbReference type="EMBL" id="MBB3062351.1"/>
    </source>
</evidence>
<accession>A0A7W4ZA99</accession>
<organism evidence="1 2">
    <name type="scientific">Microbulbifer rhizosphaerae</name>
    <dbReference type="NCBI Taxonomy" id="1562603"/>
    <lineage>
        <taxon>Bacteria</taxon>
        <taxon>Pseudomonadati</taxon>
        <taxon>Pseudomonadota</taxon>
        <taxon>Gammaproteobacteria</taxon>
        <taxon>Cellvibrionales</taxon>
        <taxon>Microbulbiferaceae</taxon>
        <taxon>Microbulbifer</taxon>
    </lineage>
</organism>